<reference evidence="1 2" key="1">
    <citation type="journal article" date="2022" name="Genome Biol. Evol.">
        <title>The Spruce Budworm Genome: Reconstructing the Evolutionary History of Antifreeze Proteins.</title>
        <authorList>
            <person name="Beliveau C."/>
            <person name="Gagne P."/>
            <person name="Picq S."/>
            <person name="Vernygora O."/>
            <person name="Keeling C.I."/>
            <person name="Pinkney K."/>
            <person name="Doucet D."/>
            <person name="Wen F."/>
            <person name="Johnston J.S."/>
            <person name="Maaroufi H."/>
            <person name="Boyle B."/>
            <person name="Laroche J."/>
            <person name="Dewar K."/>
            <person name="Juretic N."/>
            <person name="Blackburn G."/>
            <person name="Nisole A."/>
            <person name="Brunet B."/>
            <person name="Brandao M."/>
            <person name="Lumley L."/>
            <person name="Duan J."/>
            <person name="Quan G."/>
            <person name="Lucarotti C.J."/>
            <person name="Roe A.D."/>
            <person name="Sperling F.A.H."/>
            <person name="Levesque R.C."/>
            <person name="Cusson M."/>
        </authorList>
    </citation>
    <scope>NUCLEOTIDE SEQUENCE [LARGE SCALE GENOMIC DNA]</scope>
    <source>
        <strain evidence="1">Glfc:IPQL:Cfum</strain>
    </source>
</reference>
<proteinExistence type="predicted"/>
<keyword evidence="2" id="KW-1185">Reference proteome</keyword>
<organism evidence="1 2">
    <name type="scientific">Choristoneura fumiferana</name>
    <name type="common">Spruce budworm moth</name>
    <name type="synonym">Archips fumiferana</name>
    <dbReference type="NCBI Taxonomy" id="7141"/>
    <lineage>
        <taxon>Eukaryota</taxon>
        <taxon>Metazoa</taxon>
        <taxon>Ecdysozoa</taxon>
        <taxon>Arthropoda</taxon>
        <taxon>Hexapoda</taxon>
        <taxon>Insecta</taxon>
        <taxon>Pterygota</taxon>
        <taxon>Neoptera</taxon>
        <taxon>Endopterygota</taxon>
        <taxon>Lepidoptera</taxon>
        <taxon>Glossata</taxon>
        <taxon>Ditrysia</taxon>
        <taxon>Tortricoidea</taxon>
        <taxon>Tortricidae</taxon>
        <taxon>Tortricinae</taxon>
        <taxon>Choristoneura</taxon>
    </lineage>
</organism>
<protein>
    <submittedName>
        <fullName evidence="1">Uncharacterized protein</fullName>
    </submittedName>
</protein>
<dbReference type="Proteomes" id="UP001064048">
    <property type="component" value="Chromosome 21"/>
</dbReference>
<dbReference type="EMBL" id="CM046121">
    <property type="protein sequence ID" value="KAI8434033.1"/>
    <property type="molecule type" value="Genomic_DNA"/>
</dbReference>
<evidence type="ECO:0000313" key="1">
    <source>
        <dbReference type="EMBL" id="KAI8434033.1"/>
    </source>
</evidence>
<accession>A0ACC0KCK8</accession>
<gene>
    <name evidence="1" type="ORF">MSG28_012183</name>
</gene>
<sequence length="392" mass="44764">MRIKVTFLVILVNTALTSSLLTPAQLPEDATLNYSQLGVKYGHKVEEHTVVTEDGYILTVFRMPGKKKTPVFLMHGTGDTSDCYIIRGNKSLAISLANEGYDVWAGNGRGNYYSRRHVKLNPDTDPSYWNFSFHDRGYYDLPAMIDYILQATGEKSLQSIGFSQGTTNHFVLLSSKPEYNNKLKVFIALAPIAYLHNLIPPVSIIGEIGPILNQLIPSNVNRILDIKSFERSIIEIVCTQEAISDLFCVTLGVLPASGFDPKRLESSFLPTLFSHFPAVFSRKDLIHHNQLILNKRFMNYDYGPEENMKRYGFVVPPEYDLRKVTAKIAMFFGNSDNLSRPRDVEYLRTLLPNVIEHHLMKEKEWSHFDFIYGNDMPETLFPYIFPILEKYS</sequence>
<name>A0ACC0KCK8_CHOFU</name>
<comment type="caution">
    <text evidence="1">The sequence shown here is derived from an EMBL/GenBank/DDBJ whole genome shotgun (WGS) entry which is preliminary data.</text>
</comment>
<evidence type="ECO:0000313" key="2">
    <source>
        <dbReference type="Proteomes" id="UP001064048"/>
    </source>
</evidence>